<organism evidence="7 8">
    <name type="scientific">Heterodermia speciosa</name>
    <dbReference type="NCBI Taxonomy" id="116794"/>
    <lineage>
        <taxon>Eukaryota</taxon>
        <taxon>Fungi</taxon>
        <taxon>Dikarya</taxon>
        <taxon>Ascomycota</taxon>
        <taxon>Pezizomycotina</taxon>
        <taxon>Lecanoromycetes</taxon>
        <taxon>OSLEUM clade</taxon>
        <taxon>Lecanoromycetidae</taxon>
        <taxon>Caliciales</taxon>
        <taxon>Physciaceae</taxon>
        <taxon>Heterodermia</taxon>
    </lineage>
</organism>
<evidence type="ECO:0000256" key="4">
    <source>
        <dbReference type="PROSITE-ProRule" id="PRU00094"/>
    </source>
</evidence>
<proteinExistence type="predicted"/>
<dbReference type="PROSITE" id="PS00344">
    <property type="entry name" value="GATA_ZN_FINGER_1"/>
    <property type="match status" value="1"/>
</dbReference>
<feature type="domain" description="GATA-type" evidence="6">
    <location>
        <begin position="453"/>
        <end position="483"/>
    </location>
</feature>
<dbReference type="GO" id="GO:0043565">
    <property type="term" value="F:sequence-specific DNA binding"/>
    <property type="evidence" value="ECO:0007669"/>
    <property type="project" value="InterPro"/>
</dbReference>
<evidence type="ECO:0000256" key="5">
    <source>
        <dbReference type="SAM" id="MobiDB-lite"/>
    </source>
</evidence>
<dbReference type="Pfam" id="PF00320">
    <property type="entry name" value="GATA"/>
    <property type="match status" value="1"/>
</dbReference>
<feature type="compositionally biased region" description="Polar residues" evidence="5">
    <location>
        <begin position="123"/>
        <end position="148"/>
    </location>
</feature>
<dbReference type="InterPro" id="IPR013088">
    <property type="entry name" value="Znf_NHR/GATA"/>
</dbReference>
<feature type="compositionally biased region" description="Polar residues" evidence="5">
    <location>
        <begin position="71"/>
        <end position="80"/>
    </location>
</feature>
<dbReference type="Gene3D" id="3.30.50.10">
    <property type="entry name" value="Erythroid Transcription Factor GATA-1, subunit A"/>
    <property type="match status" value="1"/>
</dbReference>
<feature type="compositionally biased region" description="Pro residues" evidence="5">
    <location>
        <begin position="155"/>
        <end position="170"/>
    </location>
</feature>
<feature type="region of interest" description="Disordered" evidence="5">
    <location>
        <begin position="488"/>
        <end position="512"/>
    </location>
</feature>
<dbReference type="InterPro" id="IPR000679">
    <property type="entry name" value="Znf_GATA"/>
</dbReference>
<evidence type="ECO:0000259" key="6">
    <source>
        <dbReference type="PROSITE" id="PS50114"/>
    </source>
</evidence>
<feature type="compositionally biased region" description="Polar residues" evidence="5">
    <location>
        <begin position="204"/>
        <end position="221"/>
    </location>
</feature>
<protein>
    <recommendedName>
        <fullName evidence="6">GATA-type domain-containing protein</fullName>
    </recommendedName>
</protein>
<feature type="compositionally biased region" description="Polar residues" evidence="5">
    <location>
        <begin position="175"/>
        <end position="184"/>
    </location>
</feature>
<gene>
    <name evidence="7" type="ORF">HETSPECPRED_000087</name>
</gene>
<keyword evidence="2 4" id="KW-0863">Zinc-finger</keyword>
<keyword evidence="3" id="KW-0862">Zinc</keyword>
<dbReference type="InterPro" id="IPR051140">
    <property type="entry name" value="GATA_TF"/>
</dbReference>
<dbReference type="SMART" id="SM00401">
    <property type="entry name" value="ZnF_GATA"/>
    <property type="match status" value="1"/>
</dbReference>
<dbReference type="PANTHER" id="PTHR45658">
    <property type="entry name" value="GATA TRANSCRIPTION FACTOR"/>
    <property type="match status" value="1"/>
</dbReference>
<comment type="caution">
    <text evidence="7">The sequence shown here is derived from an EMBL/GenBank/DDBJ whole genome shotgun (WGS) entry which is preliminary data.</text>
</comment>
<evidence type="ECO:0000256" key="2">
    <source>
        <dbReference type="ARBA" id="ARBA00022771"/>
    </source>
</evidence>
<evidence type="ECO:0000313" key="8">
    <source>
        <dbReference type="Proteomes" id="UP000664521"/>
    </source>
</evidence>
<dbReference type="PROSITE" id="PS50114">
    <property type="entry name" value="GATA_ZN_FINGER_2"/>
    <property type="match status" value="1"/>
</dbReference>
<feature type="region of interest" description="Disordered" evidence="5">
    <location>
        <begin position="425"/>
        <end position="454"/>
    </location>
</feature>
<evidence type="ECO:0000256" key="1">
    <source>
        <dbReference type="ARBA" id="ARBA00022723"/>
    </source>
</evidence>
<feature type="compositionally biased region" description="Basic and acidic residues" evidence="5">
    <location>
        <begin position="85"/>
        <end position="96"/>
    </location>
</feature>
<feature type="compositionally biased region" description="Polar residues" evidence="5">
    <location>
        <begin position="277"/>
        <end position="292"/>
    </location>
</feature>
<dbReference type="AlphaFoldDB" id="A0A8H3ECQ5"/>
<reference evidence="7" key="1">
    <citation type="submission" date="2021-03" db="EMBL/GenBank/DDBJ databases">
        <authorList>
            <person name="Tagirdzhanova G."/>
        </authorList>
    </citation>
    <scope>NUCLEOTIDE SEQUENCE</scope>
</reference>
<dbReference type="Proteomes" id="UP000664521">
    <property type="component" value="Unassembled WGS sequence"/>
</dbReference>
<keyword evidence="8" id="KW-1185">Reference proteome</keyword>
<evidence type="ECO:0000256" key="3">
    <source>
        <dbReference type="ARBA" id="ARBA00022833"/>
    </source>
</evidence>
<sequence>MVMADPVRQSNSLPSLNYLDMEKINKESTYSHKIPISATLNMSAPPLVSPSIYSGPPPPYSYPSSTASSVVGINTGNNGYISPPESRHTSEHEKESGQAPRLQSLPSIQEALGTKPHDIPINSLLSKAATVTQAPQSTTYRTPTSPVSRSYPDTPTRPPPSFPQLPPQQPPIQTNYHNQDQIEQSRPRYSPQLPKDLGSAHFQPPSTNHYPPSQPSKTASSPIDHIKPMAHAIPQLPQTSPTIHEHPRSTAPAGPPYAYSPYHPSYAYSMQPPSMSSYQAPQLHQTPRSSTWRAVDSDMDRAEEARRAALTKTSPPQSFGETVKRHLDRFDLETSLNEIAEGSGRALSFSREYGDKAHNTQRAGLTSESMPSLTECDEMLKRQKGVLASMERIREVILKQQQDLAEQRNRSQVFKASSDFDEDSLFGDKVDGPNGFAGPDAKKRKGRAAPPGRCHSCNRAETPEWRRGPDGARTLCNACGLHYAKLTRKMGSKSSSTGSNLRPKEASPSLAQ</sequence>
<dbReference type="GO" id="GO:0006355">
    <property type="term" value="P:regulation of DNA-templated transcription"/>
    <property type="evidence" value="ECO:0007669"/>
    <property type="project" value="InterPro"/>
</dbReference>
<accession>A0A8H3ECQ5</accession>
<feature type="region of interest" description="Disordered" evidence="5">
    <location>
        <begin position="237"/>
        <end position="257"/>
    </location>
</feature>
<evidence type="ECO:0000313" key="7">
    <source>
        <dbReference type="EMBL" id="CAF9903012.1"/>
    </source>
</evidence>
<keyword evidence="1" id="KW-0479">Metal-binding</keyword>
<dbReference type="EMBL" id="CAJPDS010000001">
    <property type="protein sequence ID" value="CAF9903012.1"/>
    <property type="molecule type" value="Genomic_DNA"/>
</dbReference>
<feature type="region of interest" description="Disordered" evidence="5">
    <location>
        <begin position="44"/>
        <end position="223"/>
    </location>
</feature>
<dbReference type="OrthoDB" id="2162994at2759"/>
<dbReference type="PANTHER" id="PTHR45658:SF123">
    <property type="entry name" value="GATA-TYPE DOMAIN-CONTAINING PROTEIN"/>
    <property type="match status" value="1"/>
</dbReference>
<dbReference type="CDD" id="cd00202">
    <property type="entry name" value="ZnF_GATA"/>
    <property type="match status" value="1"/>
</dbReference>
<feature type="region of interest" description="Disordered" evidence="5">
    <location>
        <begin position="277"/>
        <end position="296"/>
    </location>
</feature>
<dbReference type="GO" id="GO:0008270">
    <property type="term" value="F:zinc ion binding"/>
    <property type="evidence" value="ECO:0007669"/>
    <property type="project" value="UniProtKB-KW"/>
</dbReference>
<dbReference type="SUPFAM" id="SSF57716">
    <property type="entry name" value="Glucocorticoid receptor-like (DNA-binding domain)"/>
    <property type="match status" value="1"/>
</dbReference>
<name>A0A8H3ECQ5_9LECA</name>